<dbReference type="Gene3D" id="1.20.1250.20">
    <property type="entry name" value="MFS general substrate transporter like domains"/>
    <property type="match status" value="1"/>
</dbReference>
<evidence type="ECO:0000256" key="2">
    <source>
        <dbReference type="ARBA" id="ARBA00006727"/>
    </source>
</evidence>
<evidence type="ECO:0000256" key="1">
    <source>
        <dbReference type="ARBA" id="ARBA00004141"/>
    </source>
</evidence>
<keyword evidence="3" id="KW-0325">Glycoprotein</keyword>
<feature type="transmembrane region" description="Helical" evidence="4">
    <location>
        <begin position="120"/>
        <end position="145"/>
    </location>
</feature>
<keyword evidence="4" id="KW-1133">Transmembrane helix</keyword>
<proteinExistence type="inferred from homology"/>
<feature type="transmembrane region" description="Helical" evidence="4">
    <location>
        <begin position="62"/>
        <end position="84"/>
    </location>
</feature>
<dbReference type="SUPFAM" id="SSF103473">
    <property type="entry name" value="MFS general substrate transporter"/>
    <property type="match status" value="1"/>
</dbReference>
<organism evidence="5 6">
    <name type="scientific">Fusarium mangiferae</name>
    <name type="common">Mango malformation disease fungus</name>
    <dbReference type="NCBI Taxonomy" id="192010"/>
    <lineage>
        <taxon>Eukaryota</taxon>
        <taxon>Fungi</taxon>
        <taxon>Dikarya</taxon>
        <taxon>Ascomycota</taxon>
        <taxon>Pezizomycotina</taxon>
        <taxon>Sordariomycetes</taxon>
        <taxon>Hypocreomycetidae</taxon>
        <taxon>Hypocreales</taxon>
        <taxon>Nectriaceae</taxon>
        <taxon>Fusarium</taxon>
        <taxon>Fusarium fujikuroi species complex</taxon>
    </lineage>
</organism>
<keyword evidence="6" id="KW-1185">Reference proteome</keyword>
<dbReference type="GeneID" id="65087416"/>
<dbReference type="GO" id="GO:0022857">
    <property type="term" value="F:transmembrane transporter activity"/>
    <property type="evidence" value="ECO:0007669"/>
    <property type="project" value="InterPro"/>
</dbReference>
<sequence length="182" mass="19806">MGIRGYNSFFGVFETYYTAHIGTLSSRLTDAGDFRIAFAAGTLLNYLSVFMASLSTTLWQLLLSQGLCTGLGNGLMFTPSLAVVSTYFKRRRALAFGITATGSATGGLMFPSMARRFLGSIGFACAVGAMGLVQLITLVMANLLLRPRIPPRQSGPWIDLASFKEKGYLFFAIEIFASICYW</sequence>
<gene>
    <name evidence="5" type="ORF">FMAN_08156</name>
</gene>
<keyword evidence="4" id="KW-0472">Membrane</keyword>
<dbReference type="Proteomes" id="UP000184255">
    <property type="component" value="Unassembled WGS sequence"/>
</dbReference>
<evidence type="ECO:0000313" key="5">
    <source>
        <dbReference type="EMBL" id="CVL02035.1"/>
    </source>
</evidence>
<comment type="subcellular location">
    <subcellularLocation>
        <location evidence="1">Membrane</location>
        <topology evidence="1">Multi-pass membrane protein</topology>
    </subcellularLocation>
</comment>
<evidence type="ECO:0000256" key="4">
    <source>
        <dbReference type="SAM" id="Phobius"/>
    </source>
</evidence>
<dbReference type="RefSeq" id="XP_041687362.1">
    <property type="nucleotide sequence ID" value="XM_041821597.1"/>
</dbReference>
<dbReference type="PANTHER" id="PTHR11360:SF130">
    <property type="entry name" value="MAJOR FACILITATOR SUPERFAMILY (MFS) PROFILE DOMAIN-CONTAINING PROTEIN-RELATED"/>
    <property type="match status" value="1"/>
</dbReference>
<dbReference type="GO" id="GO:0016020">
    <property type="term" value="C:membrane"/>
    <property type="evidence" value="ECO:0007669"/>
    <property type="project" value="UniProtKB-SubCell"/>
</dbReference>
<name>A0A1L7U228_FUSMA</name>
<protein>
    <submittedName>
        <fullName evidence="5">Related to monocarboxylate transporter 4</fullName>
    </submittedName>
</protein>
<dbReference type="VEuPathDB" id="FungiDB:FMAN_08156"/>
<dbReference type="InterPro" id="IPR050327">
    <property type="entry name" value="Proton-linked_MCT"/>
</dbReference>
<dbReference type="AlphaFoldDB" id="A0A1L7U228"/>
<dbReference type="PANTHER" id="PTHR11360">
    <property type="entry name" value="MONOCARBOXYLATE TRANSPORTER"/>
    <property type="match status" value="1"/>
</dbReference>
<accession>A0A1L7U228</accession>
<comment type="similarity">
    <text evidence="2">Belongs to the major facilitator superfamily. Monocarboxylate porter (TC 2.A.1.13) family.</text>
</comment>
<dbReference type="InterPro" id="IPR011701">
    <property type="entry name" value="MFS"/>
</dbReference>
<evidence type="ECO:0000256" key="3">
    <source>
        <dbReference type="ARBA" id="ARBA00023180"/>
    </source>
</evidence>
<dbReference type="Pfam" id="PF07690">
    <property type="entry name" value="MFS_1"/>
    <property type="match status" value="1"/>
</dbReference>
<dbReference type="InterPro" id="IPR036259">
    <property type="entry name" value="MFS_trans_sf"/>
</dbReference>
<comment type="caution">
    <text evidence="5">The sequence shown here is derived from an EMBL/GenBank/DDBJ whole genome shotgun (WGS) entry which is preliminary data.</text>
</comment>
<evidence type="ECO:0000313" key="6">
    <source>
        <dbReference type="Proteomes" id="UP000184255"/>
    </source>
</evidence>
<keyword evidence="4" id="KW-0812">Transmembrane</keyword>
<dbReference type="EMBL" id="FCQH01000012">
    <property type="protein sequence ID" value="CVL02035.1"/>
    <property type="molecule type" value="Genomic_DNA"/>
</dbReference>
<feature type="transmembrane region" description="Helical" evidence="4">
    <location>
        <begin position="36"/>
        <end position="56"/>
    </location>
</feature>
<reference evidence="6" key="1">
    <citation type="journal article" date="2016" name="Genome Biol. Evol.">
        <title>Comparative 'omics' of the Fusarium fujikuroi species complex highlights differences in genetic potential and metabolite synthesis.</title>
        <authorList>
            <person name="Niehaus E.-M."/>
            <person name="Muensterkoetter M."/>
            <person name="Proctor R.H."/>
            <person name="Brown D.W."/>
            <person name="Sharon A."/>
            <person name="Idan Y."/>
            <person name="Oren-Young L."/>
            <person name="Sieber C.M."/>
            <person name="Novak O."/>
            <person name="Pencik A."/>
            <person name="Tarkowska D."/>
            <person name="Hromadova K."/>
            <person name="Freeman S."/>
            <person name="Maymon M."/>
            <person name="Elazar M."/>
            <person name="Youssef S.A."/>
            <person name="El-Shabrawy E.S.M."/>
            <person name="Shalaby A.B.A."/>
            <person name="Houterman P."/>
            <person name="Brock N.L."/>
            <person name="Burkhardt I."/>
            <person name="Tsavkelova E.A."/>
            <person name="Dickschat J.S."/>
            <person name="Galuszka P."/>
            <person name="Gueldener U."/>
            <person name="Tudzynski B."/>
        </authorList>
    </citation>
    <scope>NUCLEOTIDE SEQUENCE [LARGE SCALE GENOMIC DNA]</scope>
    <source>
        <strain evidence="6">MRC7560</strain>
    </source>
</reference>